<evidence type="ECO:0000313" key="24">
    <source>
        <dbReference type="Proteomes" id="UP000051841"/>
    </source>
</evidence>
<evidence type="ECO:0000259" key="22">
    <source>
        <dbReference type="PROSITE" id="PS50846"/>
    </source>
</evidence>
<dbReference type="Gene3D" id="3.30.70.100">
    <property type="match status" value="3"/>
</dbReference>
<keyword evidence="7 21" id="KW-0479">Metal-binding</keyword>
<dbReference type="Pfam" id="PF00122">
    <property type="entry name" value="E1-E2_ATPase"/>
    <property type="match status" value="1"/>
</dbReference>
<feature type="transmembrane region" description="Helical" evidence="21">
    <location>
        <begin position="720"/>
        <end position="739"/>
    </location>
</feature>
<dbReference type="InterPro" id="IPR059000">
    <property type="entry name" value="ATPase_P-type_domA"/>
</dbReference>
<keyword evidence="8" id="KW-0677">Repeat</keyword>
<keyword evidence="16" id="KW-0406">Ion transport</keyword>
<evidence type="ECO:0000256" key="13">
    <source>
        <dbReference type="ARBA" id="ARBA00022967"/>
    </source>
</evidence>
<evidence type="ECO:0000256" key="14">
    <source>
        <dbReference type="ARBA" id="ARBA00022989"/>
    </source>
</evidence>
<dbReference type="Gene3D" id="2.70.150.10">
    <property type="entry name" value="Calcium-transporting ATPase, cytoplasmic transduction domain A"/>
    <property type="match status" value="1"/>
</dbReference>
<keyword evidence="21" id="KW-1003">Cell membrane</keyword>
<keyword evidence="11 21" id="KW-0067">ATP-binding</keyword>
<dbReference type="Gene3D" id="3.40.50.1000">
    <property type="entry name" value="HAD superfamily/HAD-like"/>
    <property type="match status" value="1"/>
</dbReference>
<comment type="catalytic activity">
    <reaction evidence="20">
        <text>Cu(+)(in) + ATP + H2O = Cu(+)(out) + ADP + phosphate + H(+)</text>
        <dbReference type="Rhea" id="RHEA:25792"/>
        <dbReference type="ChEBI" id="CHEBI:15377"/>
        <dbReference type="ChEBI" id="CHEBI:15378"/>
        <dbReference type="ChEBI" id="CHEBI:30616"/>
        <dbReference type="ChEBI" id="CHEBI:43474"/>
        <dbReference type="ChEBI" id="CHEBI:49552"/>
        <dbReference type="ChEBI" id="CHEBI:456216"/>
        <dbReference type="EC" id="7.2.2.8"/>
    </reaction>
</comment>
<dbReference type="InterPro" id="IPR023214">
    <property type="entry name" value="HAD_sf"/>
</dbReference>
<evidence type="ECO:0000256" key="11">
    <source>
        <dbReference type="ARBA" id="ARBA00022840"/>
    </source>
</evidence>
<dbReference type="InterPro" id="IPR006121">
    <property type="entry name" value="HMA_dom"/>
</dbReference>
<dbReference type="GO" id="GO:0005524">
    <property type="term" value="F:ATP binding"/>
    <property type="evidence" value="ECO:0007669"/>
    <property type="project" value="UniProtKB-UniRule"/>
</dbReference>
<dbReference type="NCBIfam" id="TIGR01511">
    <property type="entry name" value="ATPase-IB1_Cu"/>
    <property type="match status" value="1"/>
</dbReference>
<gene>
    <name evidence="23" type="ORF">IV49_GL000408</name>
</gene>
<dbReference type="FunFam" id="2.70.150.10:FF:000002">
    <property type="entry name" value="Copper-transporting ATPase 1, putative"/>
    <property type="match status" value="1"/>
</dbReference>
<keyword evidence="6 21" id="KW-0812">Transmembrane</keyword>
<dbReference type="Gene3D" id="3.40.1110.10">
    <property type="entry name" value="Calcium-transporting ATPase, cytoplasmic domain N"/>
    <property type="match status" value="1"/>
</dbReference>
<evidence type="ECO:0000256" key="21">
    <source>
        <dbReference type="RuleBase" id="RU362081"/>
    </source>
</evidence>
<dbReference type="NCBIfam" id="TIGR01494">
    <property type="entry name" value="ATPase_P-type"/>
    <property type="match status" value="1"/>
</dbReference>
<evidence type="ECO:0000256" key="3">
    <source>
        <dbReference type="ARBA" id="ARBA00012517"/>
    </source>
</evidence>
<dbReference type="RefSeq" id="WP_035876717.1">
    <property type="nucleotide sequence ID" value="NZ_JNKN01000015.1"/>
</dbReference>
<sequence>MKKKFDVMGMTCAACEAHVTKSVKNVDGVLDCQVNLLSENMEVNYDESKISSEDIIQAVRKGGYDARLQDEEIHQDMRTSIEKRNAKKDEELRKQFKDLILSFLFMIPLFYLSMGSMMHWPGIPSIFLGHENMMIFALTEILLLIPIVFIHRKRFIGGFQSLLHGAPNMDSLIAIGSSASIVYSLYSVYMMAYHMGRFNLEAAHDYHMNLYFESAAMILTLIGLGKYFEARSKKRTSDAINALVELAPENAVVLRNGEETVVSIEDININDHIVVKSGESIAVDGRIIEGHASVDESMITGESIPVDKKEGDLVIGSTINKSGRIVVETLKTNDQSTLSQIIALVEEAGNSKAPIARMADVISGYFVPVVIAIAIVTCITWMMLGESFHFALTMAISVLVISCPCALGLATPTAIMVGTGRAAKLGLLVKDAVALETLSKIDTIVFDKTGTLTRGTPHVSDVEIYDERFLSYAYSLESHSSHPLAEAIVHYHDEELFNVNEYAEVPGGGITGIINDVMVIGGNKKMMESHGILVHEEKDYSSEGKTVIYFGIDGKYAGLFALQDELKEEVSDVIVELKNRHIQSLMLTGDNDRTAKALASKLNIDYKAEVLPADKEKVISSLQDEGHIVAMVGDGINDAPALMKAHVGVSFTSGLDIAIESADLVLMKNDMIDLVNALDLSHATMTNIKENLFWALFYNAICIPVACGVFYPLWGWKLSPMLGALAMSFSSVFVVSNALRLRWFKVKKESVKRNEHVINTDVSVIDKKSLGKKDKTMNKENCDKIVKIEGMMCEKCVKHVSNALNAIEHVEAHVSLENNEAYLQVFNHTVTDEMIKNAIEEAGYEFKGICINHKYDQSDYDKVIIIEGMMCKMCEKHVNKALNKLDGVEADVSLFEGKAYVKLQSVVDDEVLKKAIEDEDYKVLSIEKA</sequence>
<feature type="transmembrane region" description="Helical" evidence="21">
    <location>
        <begin position="390"/>
        <end position="411"/>
    </location>
</feature>
<dbReference type="InterPro" id="IPR013087">
    <property type="entry name" value="Znf_C2H2_type"/>
</dbReference>
<evidence type="ECO:0000256" key="16">
    <source>
        <dbReference type="ARBA" id="ARBA00023065"/>
    </source>
</evidence>
<keyword evidence="14 21" id="KW-1133">Transmembrane helix</keyword>
<evidence type="ECO:0000256" key="9">
    <source>
        <dbReference type="ARBA" id="ARBA00022741"/>
    </source>
</evidence>
<keyword evidence="15" id="KW-0186">Copper</keyword>
<dbReference type="PRINTS" id="PR00119">
    <property type="entry name" value="CATATPASE"/>
</dbReference>
<evidence type="ECO:0000256" key="4">
    <source>
        <dbReference type="ARBA" id="ARBA00015102"/>
    </source>
</evidence>
<dbReference type="GO" id="GO:0140581">
    <property type="term" value="F:P-type monovalent copper transporter activity"/>
    <property type="evidence" value="ECO:0007669"/>
    <property type="project" value="UniProtKB-EC"/>
</dbReference>
<dbReference type="CDD" id="cd02094">
    <property type="entry name" value="P-type_ATPase_Cu-like"/>
    <property type="match status" value="1"/>
</dbReference>
<keyword evidence="17 21" id="KW-0472">Membrane</keyword>
<evidence type="ECO:0000256" key="10">
    <source>
        <dbReference type="ARBA" id="ARBA00022796"/>
    </source>
</evidence>
<name>A0A0R2HAT6_9FIRM</name>
<comment type="subcellular location">
    <subcellularLocation>
        <location evidence="1">Cell membrane</location>
        <topology evidence="1">Multi-pass membrane protein</topology>
    </subcellularLocation>
</comment>
<dbReference type="GO" id="GO:0043682">
    <property type="term" value="F:P-type divalent copper transporter activity"/>
    <property type="evidence" value="ECO:0007669"/>
    <property type="project" value="TreeGrafter"/>
</dbReference>
<evidence type="ECO:0000256" key="1">
    <source>
        <dbReference type="ARBA" id="ARBA00004651"/>
    </source>
</evidence>
<dbReference type="InterPro" id="IPR017969">
    <property type="entry name" value="Heavy-metal-associated_CS"/>
</dbReference>
<dbReference type="NCBIfam" id="TIGR01512">
    <property type="entry name" value="ATPase-IB2_Cd"/>
    <property type="match status" value="1"/>
</dbReference>
<evidence type="ECO:0000313" key="23">
    <source>
        <dbReference type="EMBL" id="KRN50169.1"/>
    </source>
</evidence>
<dbReference type="InterPro" id="IPR036412">
    <property type="entry name" value="HAD-like_sf"/>
</dbReference>
<feature type="domain" description="HMA" evidence="22">
    <location>
        <begin position="782"/>
        <end position="847"/>
    </location>
</feature>
<dbReference type="GO" id="GO:0005886">
    <property type="term" value="C:plasma membrane"/>
    <property type="evidence" value="ECO:0007669"/>
    <property type="project" value="UniProtKB-SubCell"/>
</dbReference>
<dbReference type="GO" id="GO:0016887">
    <property type="term" value="F:ATP hydrolysis activity"/>
    <property type="evidence" value="ECO:0007669"/>
    <property type="project" value="InterPro"/>
</dbReference>
<dbReference type="InterPro" id="IPR023298">
    <property type="entry name" value="ATPase_P-typ_TM_dom_sf"/>
</dbReference>
<dbReference type="InterPro" id="IPR027256">
    <property type="entry name" value="P-typ_ATPase_IB"/>
</dbReference>
<feature type="transmembrane region" description="Helical" evidence="21">
    <location>
        <begin position="692"/>
        <end position="714"/>
    </location>
</feature>
<comment type="caution">
    <text evidence="23">The sequence shown here is derived from an EMBL/GenBank/DDBJ whole genome shotgun (WGS) entry which is preliminary data.</text>
</comment>
<dbReference type="InterPro" id="IPR001757">
    <property type="entry name" value="P_typ_ATPase"/>
</dbReference>
<keyword evidence="5" id="KW-0813">Transport</keyword>
<dbReference type="GO" id="GO:0055070">
    <property type="term" value="P:copper ion homeostasis"/>
    <property type="evidence" value="ECO:0007669"/>
    <property type="project" value="TreeGrafter"/>
</dbReference>
<dbReference type="PROSITE" id="PS50846">
    <property type="entry name" value="HMA_2"/>
    <property type="match status" value="3"/>
</dbReference>
<dbReference type="Pfam" id="PF00403">
    <property type="entry name" value="HMA"/>
    <property type="match status" value="3"/>
</dbReference>
<evidence type="ECO:0000256" key="20">
    <source>
        <dbReference type="ARBA" id="ARBA00049289"/>
    </source>
</evidence>
<evidence type="ECO:0000256" key="18">
    <source>
        <dbReference type="ARBA" id="ARBA00029719"/>
    </source>
</evidence>
<keyword evidence="13" id="KW-1278">Translocase</keyword>
<dbReference type="SFLD" id="SFLDS00003">
    <property type="entry name" value="Haloacid_Dehalogenase"/>
    <property type="match status" value="1"/>
</dbReference>
<feature type="domain" description="HMA" evidence="22">
    <location>
        <begin position="860"/>
        <end position="924"/>
    </location>
</feature>
<evidence type="ECO:0000256" key="17">
    <source>
        <dbReference type="ARBA" id="ARBA00023136"/>
    </source>
</evidence>
<dbReference type="SUPFAM" id="SSF56784">
    <property type="entry name" value="HAD-like"/>
    <property type="match status" value="1"/>
</dbReference>
<accession>A0A0R2HAT6</accession>
<dbReference type="PROSITE" id="PS01047">
    <property type="entry name" value="HMA_1"/>
    <property type="match status" value="1"/>
</dbReference>
<keyword evidence="10" id="KW-0187">Copper transport</keyword>
<organism evidence="23 24">
    <name type="scientific">Kandleria vitulina DSM 20405</name>
    <dbReference type="NCBI Taxonomy" id="1410657"/>
    <lineage>
        <taxon>Bacteria</taxon>
        <taxon>Bacillati</taxon>
        <taxon>Bacillota</taxon>
        <taxon>Erysipelotrichia</taxon>
        <taxon>Erysipelotrichales</taxon>
        <taxon>Coprobacillaceae</taxon>
        <taxon>Kandleria</taxon>
    </lineage>
</organism>
<feature type="transmembrane region" description="Helical" evidence="21">
    <location>
        <begin position="362"/>
        <end position="384"/>
    </location>
</feature>
<dbReference type="SFLD" id="SFLDG00002">
    <property type="entry name" value="C1.7:_P-type_atpase_like"/>
    <property type="match status" value="1"/>
</dbReference>
<dbReference type="PANTHER" id="PTHR43520">
    <property type="entry name" value="ATP7, ISOFORM B"/>
    <property type="match status" value="1"/>
</dbReference>
<dbReference type="InterPro" id="IPR044492">
    <property type="entry name" value="P_typ_ATPase_HD_dom"/>
</dbReference>
<dbReference type="PROSITE" id="PS00028">
    <property type="entry name" value="ZINC_FINGER_C2H2_1"/>
    <property type="match status" value="1"/>
</dbReference>
<dbReference type="InterPro" id="IPR006122">
    <property type="entry name" value="HMA_Cu_ion-bd"/>
</dbReference>
<feature type="transmembrane region" description="Helical" evidence="21">
    <location>
        <begin position="132"/>
        <end position="150"/>
    </location>
</feature>
<evidence type="ECO:0000256" key="12">
    <source>
        <dbReference type="ARBA" id="ARBA00022842"/>
    </source>
</evidence>
<evidence type="ECO:0000256" key="19">
    <source>
        <dbReference type="ARBA" id="ARBA00033239"/>
    </source>
</evidence>
<dbReference type="NCBIfam" id="TIGR01525">
    <property type="entry name" value="ATPase-IB_hvy"/>
    <property type="match status" value="1"/>
</dbReference>
<evidence type="ECO:0000256" key="15">
    <source>
        <dbReference type="ARBA" id="ARBA00023008"/>
    </source>
</evidence>
<feature type="transmembrane region" description="Helical" evidence="21">
    <location>
        <begin position="99"/>
        <end position="120"/>
    </location>
</feature>
<dbReference type="FunFam" id="3.30.70.100:FF:000005">
    <property type="entry name" value="Copper-exporting P-type ATPase A"/>
    <property type="match status" value="1"/>
</dbReference>
<evidence type="ECO:0000256" key="6">
    <source>
        <dbReference type="ARBA" id="ARBA00022692"/>
    </source>
</evidence>
<keyword evidence="12" id="KW-0460">Magnesium</keyword>
<reference evidence="23 24" key="1">
    <citation type="journal article" date="2015" name="Genome Announc.">
        <title>Expanding the biotechnology potential of lactobacilli through comparative genomics of 213 strains and associated genera.</title>
        <authorList>
            <person name="Sun Z."/>
            <person name="Harris H.M."/>
            <person name="McCann A."/>
            <person name="Guo C."/>
            <person name="Argimon S."/>
            <person name="Zhang W."/>
            <person name="Yang X."/>
            <person name="Jeffery I.B."/>
            <person name="Cooney J.C."/>
            <person name="Kagawa T.F."/>
            <person name="Liu W."/>
            <person name="Song Y."/>
            <person name="Salvetti E."/>
            <person name="Wrobel A."/>
            <person name="Rasinkangas P."/>
            <person name="Parkhill J."/>
            <person name="Rea M.C."/>
            <person name="O'Sullivan O."/>
            <person name="Ritari J."/>
            <person name="Douillard F.P."/>
            <person name="Paul Ross R."/>
            <person name="Yang R."/>
            <person name="Briner A.E."/>
            <person name="Felis G.E."/>
            <person name="de Vos W.M."/>
            <person name="Barrangou R."/>
            <person name="Klaenhammer T.R."/>
            <person name="Caufield P.W."/>
            <person name="Cui Y."/>
            <person name="Zhang H."/>
            <person name="O'Toole P.W."/>
        </authorList>
    </citation>
    <scope>NUCLEOTIDE SEQUENCE [LARGE SCALE GENOMIC DNA]</scope>
    <source>
        <strain evidence="23 24">DSM 20405</strain>
    </source>
</reference>
<evidence type="ECO:0000256" key="8">
    <source>
        <dbReference type="ARBA" id="ARBA00022737"/>
    </source>
</evidence>
<dbReference type="EMBL" id="JQBL01000013">
    <property type="protein sequence ID" value="KRN50169.1"/>
    <property type="molecule type" value="Genomic_DNA"/>
</dbReference>
<protein>
    <recommendedName>
        <fullName evidence="4">Copper-exporting P-type ATPase</fullName>
        <ecNumber evidence="3">7.2.2.8</ecNumber>
    </recommendedName>
    <alternativeName>
        <fullName evidence="18">Copper-exporting P-type ATPase A</fullName>
    </alternativeName>
    <alternativeName>
        <fullName evidence="19">Cu(+)-exporting ATPase</fullName>
    </alternativeName>
</protein>
<evidence type="ECO:0000256" key="2">
    <source>
        <dbReference type="ARBA" id="ARBA00006024"/>
    </source>
</evidence>
<evidence type="ECO:0000256" key="7">
    <source>
        <dbReference type="ARBA" id="ARBA00022723"/>
    </source>
</evidence>
<evidence type="ECO:0000256" key="5">
    <source>
        <dbReference type="ARBA" id="ARBA00022448"/>
    </source>
</evidence>
<dbReference type="EC" id="7.2.2.8" evidence="3"/>
<dbReference type="PRINTS" id="PR00943">
    <property type="entry name" value="CUATPASE"/>
</dbReference>
<dbReference type="SUPFAM" id="SSF55008">
    <property type="entry name" value="HMA, heavy metal-associated domain"/>
    <property type="match status" value="3"/>
</dbReference>
<dbReference type="SFLD" id="SFLDF00027">
    <property type="entry name" value="p-type_atpase"/>
    <property type="match status" value="1"/>
</dbReference>
<feature type="domain" description="HMA" evidence="22">
    <location>
        <begin position="1"/>
        <end position="67"/>
    </location>
</feature>
<dbReference type="Pfam" id="PF00702">
    <property type="entry name" value="Hydrolase"/>
    <property type="match status" value="1"/>
</dbReference>
<keyword evidence="24" id="KW-1185">Reference proteome</keyword>
<dbReference type="NCBIfam" id="TIGR00003">
    <property type="entry name" value="copper ion binding protein"/>
    <property type="match status" value="2"/>
</dbReference>
<dbReference type="SUPFAM" id="SSF81653">
    <property type="entry name" value="Calcium ATPase, transduction domain A"/>
    <property type="match status" value="1"/>
</dbReference>
<dbReference type="InterPro" id="IPR018303">
    <property type="entry name" value="ATPase_P-typ_P_site"/>
</dbReference>
<dbReference type="Proteomes" id="UP000051841">
    <property type="component" value="Unassembled WGS sequence"/>
</dbReference>
<dbReference type="GO" id="GO:0005507">
    <property type="term" value="F:copper ion binding"/>
    <property type="evidence" value="ECO:0007669"/>
    <property type="project" value="InterPro"/>
</dbReference>
<dbReference type="PATRIC" id="fig|1410657.5.peg.434"/>
<dbReference type="CDD" id="cd00371">
    <property type="entry name" value="HMA"/>
    <property type="match status" value="3"/>
</dbReference>
<dbReference type="InterPro" id="IPR023299">
    <property type="entry name" value="ATPase_P-typ_cyto_dom_N"/>
</dbReference>
<comment type="similarity">
    <text evidence="2 21">Belongs to the cation transport ATPase (P-type) (TC 3.A.3) family. Type IB subfamily.</text>
</comment>
<dbReference type="AlphaFoldDB" id="A0A0R2HAT6"/>
<dbReference type="SUPFAM" id="SSF81665">
    <property type="entry name" value="Calcium ATPase, transmembrane domain M"/>
    <property type="match status" value="1"/>
</dbReference>
<dbReference type="PANTHER" id="PTHR43520:SF8">
    <property type="entry name" value="P-TYPE CU(+) TRANSPORTER"/>
    <property type="match status" value="1"/>
</dbReference>
<keyword evidence="9 21" id="KW-0547">Nucleotide-binding</keyword>
<dbReference type="PROSITE" id="PS00154">
    <property type="entry name" value="ATPASE_E1_E2"/>
    <property type="match status" value="1"/>
</dbReference>
<feature type="transmembrane region" description="Helical" evidence="21">
    <location>
        <begin position="210"/>
        <end position="228"/>
    </location>
</feature>
<feature type="transmembrane region" description="Helical" evidence="21">
    <location>
        <begin position="171"/>
        <end position="190"/>
    </location>
</feature>
<dbReference type="InterPro" id="IPR008250">
    <property type="entry name" value="ATPase_P-typ_transduc_dom_A_sf"/>
</dbReference>
<proteinExistence type="inferred from homology"/>
<dbReference type="InterPro" id="IPR036163">
    <property type="entry name" value="HMA_dom_sf"/>
</dbReference>